<organism evidence="1">
    <name type="scientific">Candidatus Nitrotoga fabula</name>
    <dbReference type="NCBI Taxonomy" id="2182327"/>
    <lineage>
        <taxon>Bacteria</taxon>
        <taxon>Pseudomonadati</taxon>
        <taxon>Pseudomonadota</taxon>
        <taxon>Betaproteobacteria</taxon>
        <taxon>Nitrosomonadales</taxon>
        <taxon>Gallionellaceae</taxon>
        <taxon>Candidatus Nitrotoga</taxon>
    </lineage>
</organism>
<reference evidence="1" key="1">
    <citation type="submission" date="2018-05" db="EMBL/GenBank/DDBJ databases">
        <authorList>
            <person name="Lanie J.A."/>
            <person name="Ng W.-L."/>
            <person name="Kazmierczak K.M."/>
            <person name="Andrzejewski T.M."/>
            <person name="Davidsen T.M."/>
            <person name="Wayne K.J."/>
            <person name="Tettelin H."/>
            <person name="Glass J.I."/>
            <person name="Rusch D."/>
            <person name="Podicherti R."/>
            <person name="Tsui H.-C.T."/>
            <person name="Winkler M.E."/>
        </authorList>
    </citation>
    <scope>NUCLEOTIDE SEQUENCE</scope>
    <source>
        <strain evidence="1">KNB</strain>
    </source>
</reference>
<protein>
    <recommendedName>
        <fullName evidence="2">Bacteriophage-related protein</fullName>
    </recommendedName>
</protein>
<dbReference type="SUPFAM" id="SSF109709">
    <property type="entry name" value="KorB DNA-binding domain-like"/>
    <property type="match status" value="1"/>
</dbReference>
<sequence length="128" mass="14701">MLMIQQIEDSLETFVPLESGKRGQRCRGANSHGHDVTLLEGLGRAFYWQKLLDSGVMPSGSAIARAEKLHPSVVNELLRLTLLAPDIVGQFLAGRQPWRLNLMWFQRNPLPVDWQEQRQLMQCFEEEE</sequence>
<dbReference type="EMBL" id="LS423452">
    <property type="protein sequence ID" value="SPS06264.1"/>
    <property type="molecule type" value="Genomic_DNA"/>
</dbReference>
<gene>
    <name evidence="1" type="ORF">NITFAB_1854</name>
</gene>
<accession>A0A2X0REY9</accession>
<name>A0A2X0REY9_9PROT</name>
<proteinExistence type="predicted"/>
<evidence type="ECO:0000313" key="1">
    <source>
        <dbReference type="EMBL" id="SPS06264.1"/>
    </source>
</evidence>
<dbReference type="AlphaFoldDB" id="A0A2X0REY9"/>
<evidence type="ECO:0008006" key="2">
    <source>
        <dbReference type="Google" id="ProtNLM"/>
    </source>
</evidence>